<proteinExistence type="predicted"/>
<dbReference type="PROSITE" id="PS00028">
    <property type="entry name" value="ZINC_FINGER_C2H2_1"/>
    <property type="match status" value="1"/>
</dbReference>
<evidence type="ECO:0000256" key="3">
    <source>
        <dbReference type="ARBA" id="ARBA00022771"/>
    </source>
</evidence>
<evidence type="ECO:0000256" key="1">
    <source>
        <dbReference type="ARBA" id="ARBA00004123"/>
    </source>
</evidence>
<protein>
    <submittedName>
        <fullName evidence="11">Transcriptional regulator TAC1</fullName>
    </submittedName>
</protein>
<evidence type="ECO:0000256" key="7">
    <source>
        <dbReference type="ARBA" id="ARBA00023242"/>
    </source>
</evidence>
<keyword evidence="2" id="KW-0479">Metal-binding</keyword>
<evidence type="ECO:0000256" key="9">
    <source>
        <dbReference type="SAM" id="MobiDB-lite"/>
    </source>
</evidence>
<evidence type="ECO:0000256" key="2">
    <source>
        <dbReference type="ARBA" id="ARBA00022723"/>
    </source>
</evidence>
<dbReference type="PROSITE" id="PS50157">
    <property type="entry name" value="ZINC_FINGER_C2H2_2"/>
    <property type="match status" value="1"/>
</dbReference>
<dbReference type="AlphaFoldDB" id="A0AAD7VEK7"/>
<dbReference type="InterPro" id="IPR036236">
    <property type="entry name" value="Znf_C2H2_sf"/>
</dbReference>
<dbReference type="GO" id="GO:0008270">
    <property type="term" value="F:zinc ion binding"/>
    <property type="evidence" value="ECO:0007669"/>
    <property type="project" value="UniProtKB-KW"/>
</dbReference>
<accession>A0AAD7VEK7</accession>
<feature type="domain" description="C2H2-type" evidence="10">
    <location>
        <begin position="33"/>
        <end position="60"/>
    </location>
</feature>
<evidence type="ECO:0000256" key="8">
    <source>
        <dbReference type="PROSITE-ProRule" id="PRU00042"/>
    </source>
</evidence>
<dbReference type="EMBL" id="JARAOO010000004">
    <property type="protein sequence ID" value="KAJ7972685.1"/>
    <property type="molecule type" value="Genomic_DNA"/>
</dbReference>
<gene>
    <name evidence="11" type="ORF">O6P43_010537</name>
</gene>
<dbReference type="KEGG" id="qsa:O6P43_010537"/>
<dbReference type="PANTHER" id="PTHR45801:SF117">
    <property type="entry name" value="OS07G0417400 PROTEIN"/>
    <property type="match status" value="1"/>
</dbReference>
<evidence type="ECO:0000313" key="12">
    <source>
        <dbReference type="Proteomes" id="UP001163823"/>
    </source>
</evidence>
<keyword evidence="6" id="KW-0804">Transcription</keyword>
<comment type="caution">
    <text evidence="11">The sequence shown here is derived from an EMBL/GenBank/DDBJ whole genome shotgun (WGS) entry which is preliminary data.</text>
</comment>
<sequence>MEFNYQLEDSKSSSNEETNRSEEYDDLGTGRSHECVFCKRGFTTAQALGEHMNKHRRDRSANTKPSLVPSSSSKAENDQNYANVRSYQAIQNYPSHYSNTPPPEVNNSMRYRFYFTSSNSQKQYRDHDHDPHLFVKDHHYQNNLFGEDNWRGGLSWCHSNSLYLDAEKDNRKENNENAGLNLELRLGYDP</sequence>
<dbReference type="InterPro" id="IPR052426">
    <property type="entry name" value="Plant_dev_regulator"/>
</dbReference>
<evidence type="ECO:0000256" key="4">
    <source>
        <dbReference type="ARBA" id="ARBA00022833"/>
    </source>
</evidence>
<feature type="region of interest" description="Disordered" evidence="9">
    <location>
        <begin position="50"/>
        <end position="80"/>
    </location>
</feature>
<evidence type="ECO:0000313" key="11">
    <source>
        <dbReference type="EMBL" id="KAJ7972685.1"/>
    </source>
</evidence>
<keyword evidence="3 8" id="KW-0863">Zinc-finger</keyword>
<evidence type="ECO:0000256" key="6">
    <source>
        <dbReference type="ARBA" id="ARBA00023163"/>
    </source>
</evidence>
<dbReference type="SUPFAM" id="SSF57667">
    <property type="entry name" value="beta-beta-alpha zinc fingers"/>
    <property type="match status" value="1"/>
</dbReference>
<feature type="region of interest" description="Disordered" evidence="9">
    <location>
        <begin position="1"/>
        <end position="28"/>
    </location>
</feature>
<keyword evidence="7" id="KW-0539">Nucleus</keyword>
<evidence type="ECO:0000256" key="5">
    <source>
        <dbReference type="ARBA" id="ARBA00023015"/>
    </source>
</evidence>
<reference evidence="11" key="1">
    <citation type="journal article" date="2023" name="Science">
        <title>Elucidation of the pathway for biosynthesis of saponin adjuvants from the soapbark tree.</title>
        <authorList>
            <person name="Reed J."/>
            <person name="Orme A."/>
            <person name="El-Demerdash A."/>
            <person name="Owen C."/>
            <person name="Martin L.B.B."/>
            <person name="Misra R.C."/>
            <person name="Kikuchi S."/>
            <person name="Rejzek M."/>
            <person name="Martin A.C."/>
            <person name="Harkess A."/>
            <person name="Leebens-Mack J."/>
            <person name="Louveau T."/>
            <person name="Stephenson M.J."/>
            <person name="Osbourn A."/>
        </authorList>
    </citation>
    <scope>NUCLEOTIDE SEQUENCE</scope>
    <source>
        <strain evidence="11">S10</strain>
    </source>
</reference>
<feature type="compositionally biased region" description="Polar residues" evidence="9">
    <location>
        <begin position="62"/>
        <end position="80"/>
    </location>
</feature>
<keyword evidence="12" id="KW-1185">Reference proteome</keyword>
<dbReference type="Pfam" id="PF13912">
    <property type="entry name" value="zf-C2H2_6"/>
    <property type="match status" value="1"/>
</dbReference>
<organism evidence="11 12">
    <name type="scientific">Quillaja saponaria</name>
    <name type="common">Soap bark tree</name>
    <dbReference type="NCBI Taxonomy" id="32244"/>
    <lineage>
        <taxon>Eukaryota</taxon>
        <taxon>Viridiplantae</taxon>
        <taxon>Streptophyta</taxon>
        <taxon>Embryophyta</taxon>
        <taxon>Tracheophyta</taxon>
        <taxon>Spermatophyta</taxon>
        <taxon>Magnoliopsida</taxon>
        <taxon>eudicotyledons</taxon>
        <taxon>Gunneridae</taxon>
        <taxon>Pentapetalae</taxon>
        <taxon>rosids</taxon>
        <taxon>fabids</taxon>
        <taxon>Fabales</taxon>
        <taxon>Quillajaceae</taxon>
        <taxon>Quillaja</taxon>
    </lineage>
</organism>
<dbReference type="InterPro" id="IPR013087">
    <property type="entry name" value="Znf_C2H2_type"/>
</dbReference>
<dbReference type="GO" id="GO:0005634">
    <property type="term" value="C:nucleus"/>
    <property type="evidence" value="ECO:0007669"/>
    <property type="project" value="UniProtKB-SubCell"/>
</dbReference>
<evidence type="ECO:0000259" key="10">
    <source>
        <dbReference type="PROSITE" id="PS50157"/>
    </source>
</evidence>
<dbReference type="Proteomes" id="UP001163823">
    <property type="component" value="Chromosome 4"/>
</dbReference>
<name>A0AAD7VEK7_QUISA</name>
<comment type="subcellular location">
    <subcellularLocation>
        <location evidence="1">Nucleus</location>
    </subcellularLocation>
</comment>
<dbReference type="PANTHER" id="PTHR45801">
    <property type="entry name" value="OS07G0101800 PROTEIN"/>
    <property type="match status" value="1"/>
</dbReference>
<keyword evidence="4" id="KW-0862">Zinc</keyword>
<keyword evidence="5" id="KW-0805">Transcription regulation</keyword>